<comment type="caution">
    <text evidence="6">The sequence shown here is derived from an EMBL/GenBank/DDBJ whole genome shotgun (WGS) entry which is preliminary data.</text>
</comment>
<dbReference type="InterPro" id="IPR001611">
    <property type="entry name" value="Leu-rich_rpt"/>
</dbReference>
<dbReference type="EMBL" id="CAJNYT010002476">
    <property type="protein sequence ID" value="CAF3470714.1"/>
    <property type="molecule type" value="Genomic_DNA"/>
</dbReference>
<dbReference type="SMART" id="SM00368">
    <property type="entry name" value="LRR_RI"/>
    <property type="match status" value="3"/>
</dbReference>
<evidence type="ECO:0000313" key="5">
    <source>
        <dbReference type="EMBL" id="CAF3470714.1"/>
    </source>
</evidence>
<dbReference type="EMBL" id="CAJNYV010003263">
    <property type="protein sequence ID" value="CAF3554306.1"/>
    <property type="molecule type" value="Genomic_DNA"/>
</dbReference>
<dbReference type="EMBL" id="CAJNYD010000039">
    <property type="protein sequence ID" value="CAF3191042.1"/>
    <property type="molecule type" value="Genomic_DNA"/>
</dbReference>
<dbReference type="AlphaFoldDB" id="A0A818K8W0"/>
<evidence type="ECO:0000256" key="1">
    <source>
        <dbReference type="ARBA" id="ARBA00022614"/>
    </source>
</evidence>
<keyword evidence="1" id="KW-0433">Leucine-rich repeat</keyword>
<accession>A0A818K8W0</accession>
<dbReference type="InterPro" id="IPR051279">
    <property type="entry name" value="PP1-Reg/Actin-Interact_Protein"/>
</dbReference>
<dbReference type="Pfam" id="PF13516">
    <property type="entry name" value="LRR_6"/>
    <property type="match status" value="2"/>
</dbReference>
<dbReference type="Proteomes" id="UP000663869">
    <property type="component" value="Unassembled WGS sequence"/>
</dbReference>
<organism evidence="6 8">
    <name type="scientific">Rotaria socialis</name>
    <dbReference type="NCBI Taxonomy" id="392032"/>
    <lineage>
        <taxon>Eukaryota</taxon>
        <taxon>Metazoa</taxon>
        <taxon>Spiralia</taxon>
        <taxon>Gnathifera</taxon>
        <taxon>Rotifera</taxon>
        <taxon>Eurotatoria</taxon>
        <taxon>Bdelloidea</taxon>
        <taxon>Philodinida</taxon>
        <taxon>Philodinidae</taxon>
        <taxon>Rotaria</taxon>
    </lineage>
</organism>
<evidence type="ECO:0000313" key="8">
    <source>
        <dbReference type="Proteomes" id="UP000663865"/>
    </source>
</evidence>
<protein>
    <submittedName>
        <fullName evidence="6">Uncharacterized protein</fullName>
    </submittedName>
</protein>
<dbReference type="Proteomes" id="UP000663872">
    <property type="component" value="Unassembled WGS sequence"/>
</dbReference>
<dbReference type="InterPro" id="IPR032675">
    <property type="entry name" value="LRR_dom_sf"/>
</dbReference>
<dbReference type="PANTHER" id="PTHR24112:SF9">
    <property type="entry name" value="PROTEIN PHOSPHATASE 1 REGULATORY SUBUNIT 37"/>
    <property type="match status" value="1"/>
</dbReference>
<dbReference type="PANTHER" id="PTHR24112">
    <property type="entry name" value="LEUCINE-RICH REPEAT, ISOFORM F-RELATED"/>
    <property type="match status" value="1"/>
</dbReference>
<name>A0A818K8W0_9BILA</name>
<dbReference type="Gene3D" id="3.80.10.10">
    <property type="entry name" value="Ribonuclease Inhibitor"/>
    <property type="match status" value="1"/>
</dbReference>
<comment type="similarity">
    <text evidence="3">Belongs to the PPP1R37 family.</text>
</comment>
<evidence type="ECO:0000313" key="4">
    <source>
        <dbReference type="EMBL" id="CAF3191042.1"/>
    </source>
</evidence>
<keyword evidence="2" id="KW-0677">Repeat</keyword>
<evidence type="ECO:0000313" key="6">
    <source>
        <dbReference type="EMBL" id="CAF3554306.1"/>
    </source>
</evidence>
<sequence length="121" mass="13256">MQILTTLFIFCNEIGDQGAEYIANALTTKMGNTLIRASVFFANIQLSQKTLTTLDLSSNKIEDHGAQCLGNALMINTTLIALRIDSNIKTDRGAHYFANALSHNTVTHDLIHIVGLNLQPL</sequence>
<dbReference type="Proteomes" id="UP000663833">
    <property type="component" value="Unassembled WGS sequence"/>
</dbReference>
<proteinExistence type="inferred from homology"/>
<evidence type="ECO:0000256" key="3">
    <source>
        <dbReference type="ARBA" id="ARBA00038315"/>
    </source>
</evidence>
<evidence type="ECO:0000313" key="7">
    <source>
        <dbReference type="EMBL" id="CAF3561222.1"/>
    </source>
</evidence>
<gene>
    <name evidence="7" type="ORF">FME351_LOCUS19971</name>
    <name evidence="5" type="ORF">GRG538_LOCUS15634</name>
    <name evidence="6" type="ORF">KIK155_LOCUS18606</name>
    <name evidence="4" type="ORF">LUA448_LOCUS1580</name>
</gene>
<dbReference type="SUPFAM" id="SSF52047">
    <property type="entry name" value="RNI-like"/>
    <property type="match status" value="1"/>
</dbReference>
<reference evidence="6" key="1">
    <citation type="submission" date="2021-02" db="EMBL/GenBank/DDBJ databases">
        <authorList>
            <person name="Nowell W R."/>
        </authorList>
    </citation>
    <scope>NUCLEOTIDE SEQUENCE</scope>
</reference>
<dbReference type="Proteomes" id="UP000663865">
    <property type="component" value="Unassembled WGS sequence"/>
</dbReference>
<evidence type="ECO:0000256" key="2">
    <source>
        <dbReference type="ARBA" id="ARBA00022737"/>
    </source>
</evidence>
<dbReference type="EMBL" id="CAJNYU010002520">
    <property type="protein sequence ID" value="CAF3561222.1"/>
    <property type="molecule type" value="Genomic_DNA"/>
</dbReference>